<dbReference type="RefSeq" id="WP_103314253.1">
    <property type="nucleotide sequence ID" value="NZ_PPPD01000005.1"/>
</dbReference>
<evidence type="ECO:0000313" key="3">
    <source>
        <dbReference type="EMBL" id="PNY79213.1"/>
    </source>
</evidence>
<accession>A0A2K3URP8</accession>
<reference evidence="3 4" key="1">
    <citation type="submission" date="2018-01" db="EMBL/GenBank/DDBJ databases">
        <title>Deinococcus koreensis sp. nov., a radiation-resistant bacterium isolated from river water.</title>
        <authorList>
            <person name="Choi A."/>
        </authorList>
    </citation>
    <scope>NUCLEOTIDE SEQUENCE [LARGE SCALE GENOMIC DNA]</scope>
    <source>
        <strain evidence="3 4">SJW1-2</strain>
    </source>
</reference>
<comment type="caution">
    <text evidence="3">The sequence shown here is derived from an EMBL/GenBank/DDBJ whole genome shotgun (WGS) entry which is preliminary data.</text>
</comment>
<dbReference type="Gene3D" id="1.10.8.1050">
    <property type="entry name" value="Antitoxin VbhA-like"/>
    <property type="match status" value="1"/>
</dbReference>
<name>A0A2K3URP8_9DEIO</name>
<dbReference type="InterPro" id="IPR033788">
    <property type="entry name" value="VbhA-like"/>
</dbReference>
<organism evidence="3 4">
    <name type="scientific">Deinococcus koreensis</name>
    <dbReference type="NCBI Taxonomy" id="2054903"/>
    <lineage>
        <taxon>Bacteria</taxon>
        <taxon>Thermotogati</taxon>
        <taxon>Deinococcota</taxon>
        <taxon>Deinococci</taxon>
        <taxon>Deinococcales</taxon>
        <taxon>Deinococcaceae</taxon>
        <taxon>Deinococcus</taxon>
    </lineage>
</organism>
<sequence>MTHTATRPKITPQERARRQDAVKAGRSSVRLEGFVLDETVEAIYARFVEGELELPEMIAQVRAHAGLAG</sequence>
<evidence type="ECO:0000259" key="2">
    <source>
        <dbReference type="Pfam" id="PF18495"/>
    </source>
</evidence>
<feature type="domain" description="Antitoxin VbhA" evidence="2">
    <location>
        <begin position="18"/>
        <end position="63"/>
    </location>
</feature>
<protein>
    <recommendedName>
        <fullName evidence="2">Antitoxin VbhA domain-containing protein</fullName>
    </recommendedName>
</protein>
<feature type="region of interest" description="Disordered" evidence="1">
    <location>
        <begin position="1"/>
        <end position="25"/>
    </location>
</feature>
<dbReference type="InterPro" id="IPR041535">
    <property type="entry name" value="VbhA"/>
</dbReference>
<evidence type="ECO:0000256" key="1">
    <source>
        <dbReference type="SAM" id="MobiDB-lite"/>
    </source>
</evidence>
<dbReference type="InterPro" id="IPR043038">
    <property type="entry name" value="VbhA_sf"/>
</dbReference>
<dbReference type="CDD" id="cd11586">
    <property type="entry name" value="VbhA_like"/>
    <property type="match status" value="1"/>
</dbReference>
<dbReference type="OrthoDB" id="71776at2"/>
<proteinExistence type="predicted"/>
<evidence type="ECO:0000313" key="4">
    <source>
        <dbReference type="Proteomes" id="UP000236379"/>
    </source>
</evidence>
<gene>
    <name evidence="3" type="ORF">CVO96_20060</name>
</gene>
<dbReference type="EMBL" id="PPPD01000005">
    <property type="protein sequence ID" value="PNY79213.1"/>
    <property type="molecule type" value="Genomic_DNA"/>
</dbReference>
<dbReference type="Proteomes" id="UP000236379">
    <property type="component" value="Unassembled WGS sequence"/>
</dbReference>
<dbReference type="AlphaFoldDB" id="A0A2K3URP8"/>
<feature type="compositionally biased region" description="Basic and acidic residues" evidence="1">
    <location>
        <begin position="12"/>
        <end position="23"/>
    </location>
</feature>
<keyword evidence="4" id="KW-1185">Reference proteome</keyword>
<dbReference type="Pfam" id="PF18495">
    <property type="entry name" value="VbhA"/>
    <property type="match status" value="1"/>
</dbReference>